<organism evidence="1 2">
    <name type="scientific">Xanthomonas albilineans (strain GPE PC73 / CFBP 7063)</name>
    <dbReference type="NCBI Taxonomy" id="380358"/>
    <lineage>
        <taxon>Bacteria</taxon>
        <taxon>Pseudomonadati</taxon>
        <taxon>Pseudomonadota</taxon>
        <taxon>Gammaproteobacteria</taxon>
        <taxon>Lysobacterales</taxon>
        <taxon>Lysobacteraceae</taxon>
        <taxon>Xanthomonas</taxon>
    </lineage>
</organism>
<dbReference type="RefSeq" id="WP_012914770.1">
    <property type="nucleotide sequence ID" value="NC_013722.1"/>
</dbReference>
<protein>
    <submittedName>
        <fullName evidence="1">Hypothetical phage-related protein</fullName>
    </submittedName>
</protein>
<dbReference type="AlphaFoldDB" id="D2U9G4"/>
<dbReference type="OrthoDB" id="6058938at2"/>
<sequence>MHEPQSLEQHLQAWVNAYGGEQFTKLGYASDDRLAGASNASGDAVADRVEKIVQRLENIGRWKEARVLRIETFMPALPESERLARLKRDGINIGRTAYYVYLNAACAAVELYLSEKP</sequence>
<evidence type="ECO:0000313" key="1">
    <source>
        <dbReference type="EMBL" id="CBA14752.1"/>
    </source>
</evidence>
<dbReference type="STRING" id="380358.XALC_0207"/>
<gene>
    <name evidence="1" type="ordered locus">XALc_0207</name>
</gene>
<dbReference type="KEGG" id="xal:XALC_0207"/>
<dbReference type="EMBL" id="FP565176">
    <property type="protein sequence ID" value="CBA14752.1"/>
    <property type="molecule type" value="Genomic_DNA"/>
</dbReference>
<dbReference type="Proteomes" id="UP000001890">
    <property type="component" value="Chromosome"/>
</dbReference>
<evidence type="ECO:0000313" key="2">
    <source>
        <dbReference type="Proteomes" id="UP000001890"/>
    </source>
</evidence>
<name>D2U9G4_XANAP</name>
<accession>D2U9G4</accession>
<keyword evidence="2" id="KW-1185">Reference proteome</keyword>
<proteinExistence type="predicted"/>
<reference evidence="1 2" key="1">
    <citation type="journal article" date="2009" name="BMC Genomics">
        <title>The complete genome sequence of Xanthomonas albilineans provides new insights into the reductive genome evolution of the xylem-limited Xanthomonadaceae.</title>
        <authorList>
            <person name="Pieretti I."/>
            <person name="Royer M."/>
            <person name="Barbe V."/>
            <person name="Carrere S."/>
            <person name="Koebnik R."/>
            <person name="Cociancich S."/>
            <person name="Couloux A."/>
            <person name="Darrasse A."/>
            <person name="Gouzy J."/>
            <person name="Jacques M.A."/>
            <person name="Lauber E."/>
            <person name="Manceau C."/>
            <person name="Mangenot S."/>
            <person name="Poussier S."/>
            <person name="Segurens B."/>
            <person name="Szurek B."/>
            <person name="Verdier V."/>
            <person name="Arlat M."/>
            <person name="Rott P."/>
        </authorList>
    </citation>
    <scope>NUCLEOTIDE SEQUENCE [LARGE SCALE GENOMIC DNA]</scope>
    <source>
        <strain evidence="2">GPE PC73 / CFBP 7063</strain>
    </source>
</reference>
<dbReference type="PATRIC" id="fig|29447.3.peg.214"/>